<dbReference type="PROSITE" id="PS50234">
    <property type="entry name" value="VWFA"/>
    <property type="match status" value="1"/>
</dbReference>
<dbReference type="Pfam" id="PF00092">
    <property type="entry name" value="VWA"/>
    <property type="match status" value="1"/>
</dbReference>
<dbReference type="InterPro" id="IPR036465">
    <property type="entry name" value="vWFA_dom_sf"/>
</dbReference>
<proteinExistence type="predicted"/>
<keyword evidence="4" id="KW-1185">Reference proteome</keyword>
<sequence>MQKYLSLLLLGCLLVMQATAQMRTITGRVQDKKTHAAISGAVISLKKGGKAITHSDQKGRFTLNVPNGPLTLEAIAADYQTTTLQITAGLSSVVINMQPILHPVNAKDDRVLEEVITTGYVHKAPEPLSEPSATPIASPMAYSLQGKVAGVAVNYGNGKRRAPAGRFNTEDYSPVTENIFHAATDEPLSTFSIDVDRASYSNVRRFLNQGVQPPQDAVRVEEMINYFDYNYKSPTGKDPVAIYTDMAVCPWNTSHQLVRIAIKGKDVDARELPPSNLVFLLDVSGSMDEENKLPLVKRAFAALVQQLRPEDKVAVVVYAGAAGVVLPSTSGSEKKKILEAMESLQAGGSTAGGEGIELAYKIAAENRSAKSNNRIILATDGDFNIGASSDGALQRLIEKERQQGIFLSVLGFGMGNYKDNKLELLADKGNGNYAYIDNFEEARRTFVTEFGGTLFTIAKDVKLQVEFNPAFVQSYRLVGYENRLLANEDFNNDKKDAGDMGVGHTVTALYEIISTTDKAGKGVNWVDPLKYQQHTVVGHLPEVLTVKLRYKQPQENKSRLMEQVLPYNRQQITEAPEDFRMATAAAAFGQLLRNSAFKGAITYNDVLQLASSAKGQDKEGYRAEFIQLVKKAQLIGKDQE</sequence>
<feature type="signal peptide" evidence="1">
    <location>
        <begin position="1"/>
        <end position="20"/>
    </location>
</feature>
<evidence type="ECO:0000259" key="2">
    <source>
        <dbReference type="PROSITE" id="PS50234"/>
    </source>
</evidence>
<dbReference type="EMBL" id="FUWZ01000002">
    <property type="protein sequence ID" value="SKA22103.1"/>
    <property type="molecule type" value="Genomic_DNA"/>
</dbReference>
<dbReference type="CDD" id="cd01465">
    <property type="entry name" value="vWA_subgroup"/>
    <property type="match status" value="1"/>
</dbReference>
<dbReference type="STRING" id="634771.SAMN04488128_1021674"/>
<dbReference type="RefSeq" id="WP_078670363.1">
    <property type="nucleotide sequence ID" value="NZ_FUWZ01000002.1"/>
</dbReference>
<keyword evidence="1" id="KW-0732">Signal</keyword>
<dbReference type="AlphaFoldDB" id="A0A1T4S1I6"/>
<dbReference type="Gene3D" id="3.40.50.410">
    <property type="entry name" value="von Willebrand factor, type A domain"/>
    <property type="match status" value="1"/>
</dbReference>
<evidence type="ECO:0000256" key="1">
    <source>
        <dbReference type="SAM" id="SignalP"/>
    </source>
</evidence>
<dbReference type="Gene3D" id="2.60.40.1120">
    <property type="entry name" value="Carboxypeptidase-like, regulatory domain"/>
    <property type="match status" value="1"/>
</dbReference>
<reference evidence="4" key="1">
    <citation type="submission" date="2017-02" db="EMBL/GenBank/DDBJ databases">
        <authorList>
            <person name="Varghese N."/>
            <person name="Submissions S."/>
        </authorList>
    </citation>
    <scope>NUCLEOTIDE SEQUENCE [LARGE SCALE GENOMIC DNA]</scope>
    <source>
        <strain evidence="4">DSM 22224</strain>
    </source>
</reference>
<dbReference type="InterPro" id="IPR051266">
    <property type="entry name" value="CLCR"/>
</dbReference>
<dbReference type="Pfam" id="PF12450">
    <property type="entry name" value="vWF_A"/>
    <property type="match status" value="1"/>
</dbReference>
<dbReference type="Pfam" id="PF12034">
    <property type="entry name" value="YfbK_C"/>
    <property type="match status" value="1"/>
</dbReference>
<dbReference type="Proteomes" id="UP000190367">
    <property type="component" value="Unassembled WGS sequence"/>
</dbReference>
<dbReference type="SMART" id="SM00327">
    <property type="entry name" value="VWA"/>
    <property type="match status" value="1"/>
</dbReference>
<name>A0A1T4S1I6_9BACT</name>
<dbReference type="PANTHER" id="PTHR10579">
    <property type="entry name" value="CALCIUM-ACTIVATED CHLORIDE CHANNEL REGULATOR"/>
    <property type="match status" value="1"/>
</dbReference>
<gene>
    <name evidence="3" type="ORF">SAMN04488128_1021674</name>
</gene>
<dbReference type="OrthoDB" id="9805121at2"/>
<feature type="chain" id="PRO_5012120261" evidence="1">
    <location>
        <begin position="21"/>
        <end position="640"/>
    </location>
</feature>
<dbReference type="SUPFAM" id="SSF49464">
    <property type="entry name" value="Carboxypeptidase regulatory domain-like"/>
    <property type="match status" value="1"/>
</dbReference>
<dbReference type="SUPFAM" id="SSF53300">
    <property type="entry name" value="vWA-like"/>
    <property type="match status" value="1"/>
</dbReference>
<accession>A0A1T4S1I6</accession>
<evidence type="ECO:0000313" key="4">
    <source>
        <dbReference type="Proteomes" id="UP000190367"/>
    </source>
</evidence>
<dbReference type="InterPro" id="IPR022156">
    <property type="entry name" value="Uncharacterised_YfbK_N"/>
</dbReference>
<dbReference type="InterPro" id="IPR002035">
    <property type="entry name" value="VWF_A"/>
</dbReference>
<organism evidence="3 4">
    <name type="scientific">Chitinophaga eiseniae</name>
    <dbReference type="NCBI Taxonomy" id="634771"/>
    <lineage>
        <taxon>Bacteria</taxon>
        <taxon>Pseudomonadati</taxon>
        <taxon>Bacteroidota</taxon>
        <taxon>Chitinophagia</taxon>
        <taxon>Chitinophagales</taxon>
        <taxon>Chitinophagaceae</taxon>
        <taxon>Chitinophaga</taxon>
    </lineage>
</organism>
<feature type="domain" description="VWFA" evidence="2">
    <location>
        <begin position="276"/>
        <end position="450"/>
    </location>
</feature>
<dbReference type="PANTHER" id="PTHR10579:SF43">
    <property type="entry name" value="ZINC FINGER (C3HC4-TYPE RING FINGER) FAMILY PROTEIN"/>
    <property type="match status" value="1"/>
</dbReference>
<dbReference type="InterPro" id="IPR021908">
    <property type="entry name" value="YfbK_C"/>
</dbReference>
<protein>
    <submittedName>
        <fullName evidence="3">Ca-activated chloride channel family protein</fullName>
    </submittedName>
</protein>
<dbReference type="InterPro" id="IPR008969">
    <property type="entry name" value="CarboxyPept-like_regulatory"/>
</dbReference>
<dbReference type="Pfam" id="PF13715">
    <property type="entry name" value="CarbopepD_reg_2"/>
    <property type="match status" value="1"/>
</dbReference>
<evidence type="ECO:0000313" key="3">
    <source>
        <dbReference type="EMBL" id="SKA22103.1"/>
    </source>
</evidence>